<evidence type="ECO:0000313" key="4">
    <source>
        <dbReference type="Proteomes" id="UP001360560"/>
    </source>
</evidence>
<keyword evidence="4" id="KW-1185">Reference proteome</keyword>
<dbReference type="Proteomes" id="UP001360560">
    <property type="component" value="Unassembled WGS sequence"/>
</dbReference>
<dbReference type="RefSeq" id="XP_064854486.1">
    <property type="nucleotide sequence ID" value="XM_064998414.1"/>
</dbReference>
<sequence length="125" mass="14013">MSMSTLFNSKTFNTTYKAHLGVLLALFVICMIVLVALVLSPVNRRSVLHYKKRKQQLYPQEAIAEYRGNTYNDGTSIRMSTLNPVTSDNPFYQKSSDISRPSNIQGAQSSIEEPVSLAVDPRVSR</sequence>
<organism evidence="3 4">
    <name type="scientific">Saccharomycopsis crataegensis</name>
    <dbReference type="NCBI Taxonomy" id="43959"/>
    <lineage>
        <taxon>Eukaryota</taxon>
        <taxon>Fungi</taxon>
        <taxon>Dikarya</taxon>
        <taxon>Ascomycota</taxon>
        <taxon>Saccharomycotina</taxon>
        <taxon>Saccharomycetes</taxon>
        <taxon>Saccharomycopsidaceae</taxon>
        <taxon>Saccharomycopsis</taxon>
    </lineage>
</organism>
<accession>A0AAV5QTC5</accession>
<reference evidence="3 4" key="1">
    <citation type="journal article" date="2023" name="Elife">
        <title>Identification of key yeast species and microbe-microbe interactions impacting larval growth of Drosophila in the wild.</title>
        <authorList>
            <person name="Mure A."/>
            <person name="Sugiura Y."/>
            <person name="Maeda R."/>
            <person name="Honda K."/>
            <person name="Sakurai N."/>
            <person name="Takahashi Y."/>
            <person name="Watada M."/>
            <person name="Katoh T."/>
            <person name="Gotoh A."/>
            <person name="Gotoh Y."/>
            <person name="Taniguchi I."/>
            <person name="Nakamura K."/>
            <person name="Hayashi T."/>
            <person name="Katayama T."/>
            <person name="Uemura T."/>
            <person name="Hattori Y."/>
        </authorList>
    </citation>
    <scope>NUCLEOTIDE SEQUENCE [LARGE SCALE GENOMIC DNA]</scope>
    <source>
        <strain evidence="3 4">SC-9</strain>
    </source>
</reference>
<feature type="transmembrane region" description="Helical" evidence="2">
    <location>
        <begin position="20"/>
        <end position="42"/>
    </location>
</feature>
<evidence type="ECO:0000313" key="3">
    <source>
        <dbReference type="EMBL" id="GMM37490.1"/>
    </source>
</evidence>
<keyword evidence="2" id="KW-1133">Transmembrane helix</keyword>
<evidence type="ECO:0000256" key="1">
    <source>
        <dbReference type="SAM" id="MobiDB-lite"/>
    </source>
</evidence>
<proteinExistence type="predicted"/>
<gene>
    <name evidence="3" type="ORF">DASC09_048150</name>
</gene>
<dbReference type="EMBL" id="BTFZ01000012">
    <property type="protein sequence ID" value="GMM37490.1"/>
    <property type="molecule type" value="Genomic_DNA"/>
</dbReference>
<feature type="region of interest" description="Disordered" evidence="1">
    <location>
        <begin position="77"/>
        <end position="125"/>
    </location>
</feature>
<feature type="compositionally biased region" description="Polar residues" evidence="1">
    <location>
        <begin position="77"/>
        <end position="111"/>
    </location>
</feature>
<dbReference type="AlphaFoldDB" id="A0AAV5QTC5"/>
<protein>
    <submittedName>
        <fullName evidence="3">Uncharacterized protein</fullName>
    </submittedName>
</protein>
<evidence type="ECO:0000256" key="2">
    <source>
        <dbReference type="SAM" id="Phobius"/>
    </source>
</evidence>
<keyword evidence="2" id="KW-0812">Transmembrane</keyword>
<dbReference type="GeneID" id="90075465"/>
<name>A0AAV5QTC5_9ASCO</name>
<keyword evidence="2" id="KW-0472">Membrane</keyword>
<comment type="caution">
    <text evidence="3">The sequence shown here is derived from an EMBL/GenBank/DDBJ whole genome shotgun (WGS) entry which is preliminary data.</text>
</comment>